<evidence type="ECO:0000313" key="10">
    <source>
        <dbReference type="EMBL" id="QTA84337.1"/>
    </source>
</evidence>
<dbReference type="InterPro" id="IPR006963">
    <property type="entry name" value="Mopterin_OxRdtase_4Fe-4S_dom"/>
</dbReference>
<feature type="domain" description="4Fe-4S Mo/W bis-MGD-type" evidence="9">
    <location>
        <begin position="50"/>
        <end position="106"/>
    </location>
</feature>
<keyword evidence="11" id="KW-1185">Reference proteome</keyword>
<accession>A0A975BF18</accession>
<dbReference type="Pfam" id="PF04879">
    <property type="entry name" value="Molybdop_Fe4S4"/>
    <property type="match status" value="1"/>
</dbReference>
<dbReference type="SMART" id="SM00926">
    <property type="entry name" value="Molybdop_Fe4S4"/>
    <property type="match status" value="1"/>
</dbReference>
<keyword evidence="6" id="KW-0560">Oxidoreductase</keyword>
<dbReference type="GO" id="GO:0016491">
    <property type="term" value="F:oxidoreductase activity"/>
    <property type="evidence" value="ECO:0007669"/>
    <property type="project" value="UniProtKB-KW"/>
</dbReference>
<dbReference type="NCBIfam" id="NF041783">
    <property type="entry name" value="mnquin_red_QrcB"/>
    <property type="match status" value="1"/>
</dbReference>
<dbReference type="Gene3D" id="3.40.50.740">
    <property type="match status" value="1"/>
</dbReference>
<dbReference type="KEGG" id="dmm:dnm_003310"/>
<evidence type="ECO:0000256" key="5">
    <source>
        <dbReference type="ARBA" id="ARBA00022729"/>
    </source>
</evidence>
<dbReference type="CDD" id="cd02775">
    <property type="entry name" value="MopB_CT"/>
    <property type="match status" value="1"/>
</dbReference>
<proteinExistence type="inferred from homology"/>
<dbReference type="GO" id="GO:0051539">
    <property type="term" value="F:4 iron, 4 sulfur cluster binding"/>
    <property type="evidence" value="ECO:0007669"/>
    <property type="project" value="UniProtKB-KW"/>
</dbReference>
<dbReference type="AlphaFoldDB" id="A0A975BF18"/>
<evidence type="ECO:0000313" key="11">
    <source>
        <dbReference type="Proteomes" id="UP000663722"/>
    </source>
</evidence>
<dbReference type="Pfam" id="PF01568">
    <property type="entry name" value="Molydop_binding"/>
    <property type="match status" value="1"/>
</dbReference>
<keyword evidence="3" id="KW-0500">Molybdenum</keyword>
<dbReference type="Gene3D" id="3.30.2070.10">
    <property type="entry name" value="Formate dehydrogenase/DMSO reductase"/>
    <property type="match status" value="1"/>
</dbReference>
<sequence>MKIDRRSFLSFVIGGAAGTALTPLPWKLTDDLSIWTQMWPWTPVPQDGEVSYVNSVCTLCPAGCGISVRKVDDRAVKIEGMAGYPGSNGNACILGMAGLQLLYSPTRVKTPLKRVGNRGEGKWKAISWDDAISEVAGKLGELRKDQSSAVAGIVGSDRGTVPQLLKRLLTAYGSPNFMCSPSMDDSYALTLKLMHGVSASAGFDIENANFVLSFGSGIIEGWGSSVRMFKANSALKDKKGKMVQIEPRLSNTAAKADQWVPVRPGTETVFALGLAYVIIQESLYNKDFVENYTAEFDAFRQMLDAYSPDKVAEITGIDAEAITTLAKAFAGASNPLAVCGRGQGTTPGSLHEFMAVHALNALVGNINKKGGVWAVPAPDYIQWPDPELDDIAQKGIQTARADGAGSEKYPHTASLLNRLPEVINSAAQSPVQALLVSGANPLYALPDSKAVKKAFDKIPFIVSFSSQMDETAQYADIILPNHAYLERYQDVPTPTGLQTPLTGLSKPVLDPLFDTKHTGDAIIMIAKALEGNIAAAFPWDNYEVCLSETLGDKWDALVENGFVAQDFQEPGWEGAFTTPSGKFEFVSKACAAESDKPVFSSVTPEGDEKTYPLILIPYDSMRLSNGFIGNPPFLTKTVEDTVLKGNDIVVEINPATAKDRLFSLNDGAPAMLSTPRGEVRVRVHLSDGIMPGFMAMARGLGHTAYDDYLAGKGANFNELIGPAEDPVSGLDSAWGIRAKLTNVPI</sequence>
<dbReference type="GO" id="GO:0046872">
    <property type="term" value="F:metal ion binding"/>
    <property type="evidence" value="ECO:0007669"/>
    <property type="project" value="UniProtKB-KW"/>
</dbReference>
<dbReference type="Gene3D" id="2.40.40.20">
    <property type="match status" value="1"/>
</dbReference>
<evidence type="ECO:0000256" key="8">
    <source>
        <dbReference type="ARBA" id="ARBA00023014"/>
    </source>
</evidence>
<evidence type="ECO:0000256" key="6">
    <source>
        <dbReference type="ARBA" id="ARBA00023002"/>
    </source>
</evidence>
<dbReference type="InterPro" id="IPR009010">
    <property type="entry name" value="Asp_de-COase-like_dom_sf"/>
</dbReference>
<keyword evidence="5" id="KW-0732">Signal</keyword>
<dbReference type="Gene3D" id="3.40.228.10">
    <property type="entry name" value="Dimethylsulfoxide Reductase, domain 2"/>
    <property type="match status" value="1"/>
</dbReference>
<dbReference type="RefSeq" id="WP_207680868.1">
    <property type="nucleotide sequence ID" value="NZ_CP061800.1"/>
</dbReference>
<dbReference type="PANTHER" id="PTHR43742">
    <property type="entry name" value="TRIMETHYLAMINE-N-OXIDE REDUCTASE"/>
    <property type="match status" value="1"/>
</dbReference>
<dbReference type="Gene3D" id="2.20.25.90">
    <property type="entry name" value="ADC-like domains"/>
    <property type="match status" value="1"/>
</dbReference>
<dbReference type="SUPFAM" id="SSF53706">
    <property type="entry name" value="Formate dehydrogenase/DMSO reductase, domains 1-3"/>
    <property type="match status" value="1"/>
</dbReference>
<protein>
    <submittedName>
        <fullName evidence="10">Menaquinone reductase, molybdopterin-binding-like subunit</fullName>
    </submittedName>
</protein>
<dbReference type="InterPro" id="IPR050612">
    <property type="entry name" value="Prok_Mopterin_Oxidored"/>
</dbReference>
<evidence type="ECO:0000256" key="4">
    <source>
        <dbReference type="ARBA" id="ARBA00022723"/>
    </source>
</evidence>
<dbReference type="SUPFAM" id="SSF50692">
    <property type="entry name" value="ADC-like"/>
    <property type="match status" value="1"/>
</dbReference>
<organism evidence="10 11">
    <name type="scientific">Desulfonema magnum</name>
    <dbReference type="NCBI Taxonomy" id="45655"/>
    <lineage>
        <taxon>Bacteria</taxon>
        <taxon>Pseudomonadati</taxon>
        <taxon>Thermodesulfobacteriota</taxon>
        <taxon>Desulfobacteria</taxon>
        <taxon>Desulfobacterales</taxon>
        <taxon>Desulfococcaceae</taxon>
        <taxon>Desulfonema</taxon>
    </lineage>
</organism>
<reference evidence="10" key="1">
    <citation type="journal article" date="2021" name="Microb. Physiol.">
        <title>Proteogenomic Insights into the Physiology of Marine, Sulfate-Reducing, Filamentous Desulfonema limicola and Desulfonema magnum.</title>
        <authorList>
            <person name="Schnaars V."/>
            <person name="Wohlbrand L."/>
            <person name="Scheve S."/>
            <person name="Hinrichs C."/>
            <person name="Reinhardt R."/>
            <person name="Rabus R."/>
        </authorList>
    </citation>
    <scope>NUCLEOTIDE SEQUENCE</scope>
    <source>
        <strain evidence="10">4be13</strain>
    </source>
</reference>
<dbReference type="InterPro" id="IPR006656">
    <property type="entry name" value="Mopterin_OxRdtase"/>
</dbReference>
<dbReference type="Pfam" id="PF00384">
    <property type="entry name" value="Molybdopterin"/>
    <property type="match status" value="1"/>
</dbReference>
<keyword evidence="4" id="KW-0479">Metal-binding</keyword>
<dbReference type="PANTHER" id="PTHR43742:SF9">
    <property type="entry name" value="TETRATHIONATE REDUCTASE SUBUNIT A"/>
    <property type="match status" value="1"/>
</dbReference>
<dbReference type="InterPro" id="IPR053557">
    <property type="entry name" value="Molybdopterin-Qrc_component"/>
</dbReference>
<evidence type="ECO:0000256" key="7">
    <source>
        <dbReference type="ARBA" id="ARBA00023004"/>
    </source>
</evidence>
<evidence type="ECO:0000256" key="1">
    <source>
        <dbReference type="ARBA" id="ARBA00010312"/>
    </source>
</evidence>
<evidence type="ECO:0000259" key="9">
    <source>
        <dbReference type="PROSITE" id="PS51669"/>
    </source>
</evidence>
<dbReference type="GO" id="GO:0043546">
    <property type="term" value="F:molybdopterin cofactor binding"/>
    <property type="evidence" value="ECO:0007669"/>
    <property type="project" value="InterPro"/>
</dbReference>
<gene>
    <name evidence="10" type="primary">qrcB</name>
    <name evidence="10" type="ORF">dnm_003310</name>
</gene>
<dbReference type="PROSITE" id="PS51669">
    <property type="entry name" value="4FE4S_MOW_BIS_MGD"/>
    <property type="match status" value="1"/>
</dbReference>
<evidence type="ECO:0000256" key="3">
    <source>
        <dbReference type="ARBA" id="ARBA00022505"/>
    </source>
</evidence>
<dbReference type="EMBL" id="CP061800">
    <property type="protein sequence ID" value="QTA84337.1"/>
    <property type="molecule type" value="Genomic_DNA"/>
</dbReference>
<keyword evidence="7" id="KW-0408">Iron</keyword>
<comment type="similarity">
    <text evidence="1">Belongs to the prokaryotic molybdopterin-containing oxidoreductase family.</text>
</comment>
<evidence type="ECO:0000256" key="2">
    <source>
        <dbReference type="ARBA" id="ARBA00022485"/>
    </source>
</evidence>
<keyword evidence="8" id="KW-0411">Iron-sulfur</keyword>
<dbReference type="Proteomes" id="UP000663722">
    <property type="component" value="Chromosome"/>
</dbReference>
<dbReference type="InterPro" id="IPR006657">
    <property type="entry name" value="MoPterin_dinucl-bd_dom"/>
</dbReference>
<keyword evidence="2" id="KW-0004">4Fe-4S</keyword>
<name>A0A975BF18_9BACT</name>